<dbReference type="PANTHER" id="PTHR22789">
    <property type="entry name" value="FUCULOSE PHOSPHATE ALDOLASE"/>
    <property type="match status" value="1"/>
</dbReference>
<evidence type="ECO:0000256" key="1">
    <source>
        <dbReference type="ARBA" id="ARBA00022723"/>
    </source>
</evidence>
<protein>
    <submittedName>
        <fullName evidence="4">Aldolase</fullName>
        <ecNumber evidence="4">4.1.2.-</ecNumber>
    </submittedName>
</protein>
<dbReference type="GO" id="GO:0016829">
    <property type="term" value="F:lyase activity"/>
    <property type="evidence" value="ECO:0007669"/>
    <property type="project" value="UniProtKB-KW"/>
</dbReference>
<dbReference type="RefSeq" id="WP_242283709.1">
    <property type="nucleotide sequence ID" value="NZ_JAKKSL010000001.1"/>
</dbReference>
<organism evidence="4 5">
    <name type="scientific">Colwellia maritima</name>
    <dbReference type="NCBI Taxonomy" id="2912588"/>
    <lineage>
        <taxon>Bacteria</taxon>
        <taxon>Pseudomonadati</taxon>
        <taxon>Pseudomonadota</taxon>
        <taxon>Gammaproteobacteria</taxon>
        <taxon>Alteromonadales</taxon>
        <taxon>Colwelliaceae</taxon>
        <taxon>Colwellia</taxon>
    </lineage>
</organism>
<keyword evidence="5" id="KW-1185">Reference proteome</keyword>
<dbReference type="Pfam" id="PF00596">
    <property type="entry name" value="Aldolase_II"/>
    <property type="match status" value="1"/>
</dbReference>
<keyword evidence="1" id="KW-0479">Metal-binding</keyword>
<dbReference type="InterPro" id="IPR001303">
    <property type="entry name" value="Aldolase_II/adducin_N"/>
</dbReference>
<gene>
    <name evidence="4" type="ORF">L3081_04200</name>
</gene>
<evidence type="ECO:0000259" key="3">
    <source>
        <dbReference type="SMART" id="SM01007"/>
    </source>
</evidence>
<dbReference type="SMART" id="SM01007">
    <property type="entry name" value="Aldolase_II"/>
    <property type="match status" value="1"/>
</dbReference>
<dbReference type="Gene3D" id="3.40.225.10">
    <property type="entry name" value="Class II aldolase/adducin N-terminal domain"/>
    <property type="match status" value="1"/>
</dbReference>
<dbReference type="InterPro" id="IPR050197">
    <property type="entry name" value="Aldolase_class_II_sugar_metab"/>
</dbReference>
<dbReference type="EC" id="4.1.2.-" evidence="4"/>
<dbReference type="SUPFAM" id="SSF53639">
    <property type="entry name" value="AraD/HMP-PK domain-like"/>
    <property type="match status" value="1"/>
</dbReference>
<evidence type="ECO:0000256" key="2">
    <source>
        <dbReference type="ARBA" id="ARBA00023239"/>
    </source>
</evidence>
<evidence type="ECO:0000313" key="5">
    <source>
        <dbReference type="Proteomes" id="UP001139646"/>
    </source>
</evidence>
<evidence type="ECO:0000313" key="4">
    <source>
        <dbReference type="EMBL" id="MCI2282752.1"/>
    </source>
</evidence>
<dbReference type="NCBIfam" id="NF006000">
    <property type="entry name" value="PRK08130.1"/>
    <property type="match status" value="1"/>
</dbReference>
<sequence length="212" mass="23168">MSIDEKTAKEKIVKYARSIFERGLTSGASANMSVRIDSGWVITPTNTCFGFLKEDELSVIDHDGNLIRGSKASKEFSLHKAMYDKRPQDNCIIHLHSSYATAWSCLPADDLADCVPTYTPYLTMRLGAIACVPYFAPGDTGLAVAVGEVAAEHPGVIMANHGPIVSAQSVEACVYGMEELEESCKLAFMLDKKQPRLLTDSQINHLKKNAKP</sequence>
<accession>A0ABS9X102</accession>
<feature type="domain" description="Class II aldolase/adducin N-terminal" evidence="3">
    <location>
        <begin position="10"/>
        <end position="188"/>
    </location>
</feature>
<comment type="caution">
    <text evidence="4">The sequence shown here is derived from an EMBL/GenBank/DDBJ whole genome shotgun (WGS) entry which is preliminary data.</text>
</comment>
<dbReference type="PANTHER" id="PTHR22789:SF0">
    <property type="entry name" value="3-OXO-TETRONATE 4-PHOSPHATE DECARBOXYLASE-RELATED"/>
    <property type="match status" value="1"/>
</dbReference>
<proteinExistence type="predicted"/>
<keyword evidence="2 4" id="KW-0456">Lyase</keyword>
<dbReference type="EMBL" id="JAKKSL010000001">
    <property type="protein sequence ID" value="MCI2282752.1"/>
    <property type="molecule type" value="Genomic_DNA"/>
</dbReference>
<dbReference type="InterPro" id="IPR036409">
    <property type="entry name" value="Aldolase_II/adducin_N_sf"/>
</dbReference>
<dbReference type="Proteomes" id="UP001139646">
    <property type="component" value="Unassembled WGS sequence"/>
</dbReference>
<name>A0ABS9X102_9GAMM</name>
<reference evidence="4" key="1">
    <citation type="submission" date="2022-01" db="EMBL/GenBank/DDBJ databases">
        <title>Colwellia maritima, isolated from seawater.</title>
        <authorList>
            <person name="Kristyanto S."/>
            <person name="Jung J."/>
            <person name="Jeon C.O."/>
        </authorList>
    </citation>
    <scope>NUCLEOTIDE SEQUENCE</scope>
    <source>
        <strain evidence="4">MSW7</strain>
    </source>
</reference>